<dbReference type="NCBIfam" id="TIGR02230">
    <property type="entry name" value="ATPase_gene1"/>
    <property type="match status" value="1"/>
</dbReference>
<accession>A0A1I0UYC7</accession>
<dbReference type="RefSeq" id="WP_092059537.1">
    <property type="nucleotide sequence ID" value="NZ_FOJU01000001.1"/>
</dbReference>
<gene>
    <name evidence="3" type="ORF">SAMN05421688_0080</name>
</gene>
<evidence type="ECO:0000313" key="3">
    <source>
        <dbReference type="EMBL" id="SFA69058.1"/>
    </source>
</evidence>
<sequence>MSPDPDKPAEDIARHAARMKSARDHPGPSPLRGIGTFGMIGWSIAVPTVGGAFLGLWLDRVAPQVFSWTIALILGGVVIGAFIAAAWVNKEGDGE</sequence>
<dbReference type="InterPro" id="IPR032820">
    <property type="entry name" value="ATPase_put"/>
</dbReference>
<keyword evidence="2" id="KW-1133">Transmembrane helix</keyword>
<feature type="region of interest" description="Disordered" evidence="1">
    <location>
        <begin position="1"/>
        <end position="30"/>
    </location>
</feature>
<organism evidence="3 4">
    <name type="scientific">Poseidonocella pacifica</name>
    <dbReference type="NCBI Taxonomy" id="871651"/>
    <lineage>
        <taxon>Bacteria</taxon>
        <taxon>Pseudomonadati</taxon>
        <taxon>Pseudomonadota</taxon>
        <taxon>Alphaproteobacteria</taxon>
        <taxon>Rhodobacterales</taxon>
        <taxon>Roseobacteraceae</taxon>
        <taxon>Poseidonocella</taxon>
    </lineage>
</organism>
<feature type="transmembrane region" description="Helical" evidence="2">
    <location>
        <begin position="65"/>
        <end position="88"/>
    </location>
</feature>
<dbReference type="AlphaFoldDB" id="A0A1I0UYC7"/>
<proteinExistence type="predicted"/>
<name>A0A1I0UYC7_9RHOB</name>
<dbReference type="InterPro" id="IPR011744">
    <property type="entry name" value="ATPase_gene1"/>
</dbReference>
<keyword evidence="2" id="KW-0472">Membrane</keyword>
<dbReference type="EMBL" id="FOJU01000001">
    <property type="protein sequence ID" value="SFA69058.1"/>
    <property type="molecule type" value="Genomic_DNA"/>
</dbReference>
<dbReference type="OrthoDB" id="466056at2"/>
<protein>
    <submittedName>
        <fullName evidence="3">ATP synthase protein I</fullName>
    </submittedName>
</protein>
<evidence type="ECO:0000256" key="1">
    <source>
        <dbReference type="SAM" id="MobiDB-lite"/>
    </source>
</evidence>
<evidence type="ECO:0000256" key="2">
    <source>
        <dbReference type="SAM" id="Phobius"/>
    </source>
</evidence>
<keyword evidence="4" id="KW-1185">Reference proteome</keyword>
<feature type="transmembrane region" description="Helical" evidence="2">
    <location>
        <begin position="34"/>
        <end position="58"/>
    </location>
</feature>
<feature type="compositionally biased region" description="Basic and acidic residues" evidence="1">
    <location>
        <begin position="1"/>
        <end position="14"/>
    </location>
</feature>
<reference evidence="3 4" key="1">
    <citation type="submission" date="2016-10" db="EMBL/GenBank/DDBJ databases">
        <authorList>
            <person name="de Groot N.N."/>
        </authorList>
    </citation>
    <scope>NUCLEOTIDE SEQUENCE [LARGE SCALE GENOMIC DNA]</scope>
    <source>
        <strain evidence="3 4">DSM 29316</strain>
    </source>
</reference>
<dbReference type="STRING" id="871651.SAMN05421688_0080"/>
<evidence type="ECO:0000313" key="4">
    <source>
        <dbReference type="Proteomes" id="UP000198796"/>
    </source>
</evidence>
<dbReference type="Pfam" id="PF09527">
    <property type="entry name" value="ATPase_gene1"/>
    <property type="match status" value="1"/>
</dbReference>
<keyword evidence="2" id="KW-0812">Transmembrane</keyword>
<dbReference type="Proteomes" id="UP000198796">
    <property type="component" value="Unassembled WGS sequence"/>
</dbReference>